<dbReference type="Proteomes" id="UP000322545">
    <property type="component" value="Unassembled WGS sequence"/>
</dbReference>
<accession>A0A1M7AAL1</accession>
<dbReference type="InterPro" id="IPR002168">
    <property type="entry name" value="Lipase_GDXG_HIS_AS"/>
</dbReference>
<dbReference type="AlphaFoldDB" id="A0A1M7AAL1"/>
<feature type="domain" description="Alpha/beta hydrolase fold-3" evidence="3">
    <location>
        <begin position="74"/>
        <end position="270"/>
    </location>
</feature>
<dbReference type="RefSeq" id="WP_149777946.1">
    <property type="nucleotide sequence ID" value="NZ_FRCB01000001.1"/>
</dbReference>
<dbReference type="PROSITE" id="PS01173">
    <property type="entry name" value="LIPASE_GDXG_HIS"/>
    <property type="match status" value="1"/>
</dbReference>
<dbReference type="EMBL" id="FRCB01000001">
    <property type="protein sequence ID" value="SHL39686.1"/>
    <property type="molecule type" value="Genomic_DNA"/>
</dbReference>
<sequence length="301" mass="32631">MSLCRPLLNLVLRLREKRFLAKVEDPQVLRNRFEQVARWLFWPPRGCHFSTGVLDGVPVTWARGAGASEDGPAMLFLHGGAFVFGSPRTHRAMLARLSERTGLPACLPSYRLAPEHPFPAALEDALSAYIALSAQRDVILGGDSAGGGLALALMAEILKHGLRKPLAVFCFSPLTDLTFSGASITANARADAVLPAIRTGELATMYLGDANPGDPRASPLFARFAGAPPVWMTVGDTEILLDDTRRMAERLREDGGQVTEVITRDLPHVWPIFSPLLPEATATLDTLADWINCRLPKTTGS</sequence>
<organism evidence="4 5">
    <name type="scientific">Roseovarius litoreus</name>
    <dbReference type="NCBI Taxonomy" id="1155722"/>
    <lineage>
        <taxon>Bacteria</taxon>
        <taxon>Pseudomonadati</taxon>
        <taxon>Pseudomonadota</taxon>
        <taxon>Alphaproteobacteria</taxon>
        <taxon>Rhodobacterales</taxon>
        <taxon>Roseobacteraceae</taxon>
        <taxon>Roseovarius</taxon>
    </lineage>
</organism>
<dbReference type="InterPro" id="IPR013094">
    <property type="entry name" value="AB_hydrolase_3"/>
</dbReference>
<dbReference type="Pfam" id="PF07859">
    <property type="entry name" value="Abhydrolase_3"/>
    <property type="match status" value="1"/>
</dbReference>
<proteinExistence type="inferred from homology"/>
<evidence type="ECO:0000256" key="1">
    <source>
        <dbReference type="ARBA" id="ARBA00010515"/>
    </source>
</evidence>
<gene>
    <name evidence="4" type="ORF">SAMN05443432_101367</name>
</gene>
<keyword evidence="5" id="KW-1185">Reference proteome</keyword>
<evidence type="ECO:0000259" key="3">
    <source>
        <dbReference type="Pfam" id="PF07859"/>
    </source>
</evidence>
<protein>
    <submittedName>
        <fullName evidence="4">Acetyl esterase/lipase</fullName>
    </submittedName>
</protein>
<keyword evidence="2" id="KW-0378">Hydrolase</keyword>
<evidence type="ECO:0000256" key="2">
    <source>
        <dbReference type="ARBA" id="ARBA00022801"/>
    </source>
</evidence>
<name>A0A1M7AAL1_9RHOB</name>
<evidence type="ECO:0000313" key="4">
    <source>
        <dbReference type="EMBL" id="SHL39686.1"/>
    </source>
</evidence>
<reference evidence="4 5" key="1">
    <citation type="submission" date="2016-11" db="EMBL/GenBank/DDBJ databases">
        <authorList>
            <person name="Varghese N."/>
            <person name="Submissions S."/>
        </authorList>
    </citation>
    <scope>NUCLEOTIDE SEQUENCE [LARGE SCALE GENOMIC DNA]</scope>
    <source>
        <strain evidence="4 5">DSM 28249</strain>
    </source>
</reference>
<dbReference type="PANTHER" id="PTHR48081">
    <property type="entry name" value="AB HYDROLASE SUPERFAMILY PROTEIN C4A8.06C"/>
    <property type="match status" value="1"/>
</dbReference>
<dbReference type="GO" id="GO:0004806">
    <property type="term" value="F:triacylglycerol lipase activity"/>
    <property type="evidence" value="ECO:0007669"/>
    <property type="project" value="TreeGrafter"/>
</dbReference>
<dbReference type="Gene3D" id="3.40.50.1820">
    <property type="entry name" value="alpha/beta hydrolase"/>
    <property type="match status" value="1"/>
</dbReference>
<comment type="similarity">
    <text evidence="1">Belongs to the 'GDXG' lipolytic enzyme family.</text>
</comment>
<dbReference type="SUPFAM" id="SSF53474">
    <property type="entry name" value="alpha/beta-Hydrolases"/>
    <property type="match status" value="1"/>
</dbReference>
<dbReference type="InterPro" id="IPR029058">
    <property type="entry name" value="AB_hydrolase_fold"/>
</dbReference>
<dbReference type="PANTHER" id="PTHR48081:SF30">
    <property type="entry name" value="ACETYL-HYDROLASE LIPR-RELATED"/>
    <property type="match status" value="1"/>
</dbReference>
<evidence type="ECO:0000313" key="5">
    <source>
        <dbReference type="Proteomes" id="UP000322545"/>
    </source>
</evidence>
<dbReference type="InterPro" id="IPR050300">
    <property type="entry name" value="GDXG_lipolytic_enzyme"/>
</dbReference>